<evidence type="ECO:0000256" key="1">
    <source>
        <dbReference type="SAM" id="MobiDB-lite"/>
    </source>
</evidence>
<evidence type="ECO:0000313" key="2">
    <source>
        <dbReference type="EMBL" id="CAD8656612.1"/>
    </source>
</evidence>
<gene>
    <name evidence="2" type="ORF">CCUR1050_LOCUS29793</name>
</gene>
<feature type="region of interest" description="Disordered" evidence="1">
    <location>
        <begin position="1"/>
        <end position="29"/>
    </location>
</feature>
<reference evidence="2" key="1">
    <citation type="submission" date="2021-01" db="EMBL/GenBank/DDBJ databases">
        <authorList>
            <person name="Corre E."/>
            <person name="Pelletier E."/>
            <person name="Niang G."/>
            <person name="Scheremetjew M."/>
            <person name="Finn R."/>
            <person name="Kale V."/>
            <person name="Holt S."/>
            <person name="Cochrane G."/>
            <person name="Meng A."/>
            <person name="Brown T."/>
            <person name="Cohen L."/>
        </authorList>
    </citation>
    <scope>NUCLEOTIDE SEQUENCE</scope>
    <source>
        <strain evidence="2">CCAP979/52</strain>
    </source>
</reference>
<dbReference type="AlphaFoldDB" id="A0A7S0N0F4"/>
<proteinExistence type="predicted"/>
<feature type="region of interest" description="Disordered" evidence="1">
    <location>
        <begin position="93"/>
        <end position="112"/>
    </location>
</feature>
<feature type="compositionally biased region" description="Polar residues" evidence="1">
    <location>
        <begin position="100"/>
        <end position="112"/>
    </location>
</feature>
<accession>A0A7S0N0F4</accession>
<name>A0A7S0N0F4_9CRYP</name>
<organism evidence="2">
    <name type="scientific">Cryptomonas curvata</name>
    <dbReference type="NCBI Taxonomy" id="233186"/>
    <lineage>
        <taxon>Eukaryota</taxon>
        <taxon>Cryptophyceae</taxon>
        <taxon>Cryptomonadales</taxon>
        <taxon>Cryptomonadaceae</taxon>
        <taxon>Cryptomonas</taxon>
    </lineage>
</organism>
<sequence length="112" mass="12371">MSLGMQGPQAMEADLANISPERLQGDPRLQDRRDVVIDIMDDFSLSRCDFPPCFEMEHGSRFQANSSVSAVPALFDGLKDFIHHQFTSCKEYGSLKHASPPSNTKSGCSHVV</sequence>
<dbReference type="EMBL" id="HBEZ01054318">
    <property type="protein sequence ID" value="CAD8656612.1"/>
    <property type="molecule type" value="Transcribed_RNA"/>
</dbReference>
<protein>
    <submittedName>
        <fullName evidence="2">Uncharacterized protein</fullName>
    </submittedName>
</protein>